<dbReference type="EMBL" id="LLZG01000028">
    <property type="protein sequence ID" value="KUL43897.1"/>
    <property type="molecule type" value="Genomic_DNA"/>
</dbReference>
<accession>A0A0X3VHN1</accession>
<reference evidence="2" key="1">
    <citation type="submission" date="2015-10" db="EMBL/GenBank/DDBJ databases">
        <authorList>
            <person name="Ju K.-S."/>
            <person name="Doroghazi J.R."/>
            <person name="Metcalf W.W."/>
        </authorList>
    </citation>
    <scope>NUCLEOTIDE SEQUENCE [LARGE SCALE GENOMIC DNA]</scope>
    <source>
        <strain evidence="2">NRRL 3151</strain>
    </source>
</reference>
<sequence length="78" mass="8571">MQRIGNLLLRGQGDVRVETFHAGDLVAHAGLGSTPAKVRATFWQLIARADRTPLLYQGDDLGHQGEALTGTDIRSFRR</sequence>
<comment type="caution">
    <text evidence="1">The sequence shown here is derived from an EMBL/GenBank/DDBJ whole genome shotgun (WGS) entry which is preliminary data.</text>
</comment>
<evidence type="ECO:0000313" key="1">
    <source>
        <dbReference type="EMBL" id="KUL43897.1"/>
    </source>
</evidence>
<protein>
    <submittedName>
        <fullName evidence="1">Uncharacterized protein</fullName>
    </submittedName>
</protein>
<organism evidence="1 2">
    <name type="scientific">Streptomyces regalis</name>
    <dbReference type="NCBI Taxonomy" id="68262"/>
    <lineage>
        <taxon>Bacteria</taxon>
        <taxon>Bacillati</taxon>
        <taxon>Actinomycetota</taxon>
        <taxon>Actinomycetes</taxon>
        <taxon>Kitasatosporales</taxon>
        <taxon>Streptomycetaceae</taxon>
        <taxon>Streptomyces</taxon>
    </lineage>
</organism>
<name>A0A0X3VHN1_9ACTN</name>
<keyword evidence="2" id="KW-1185">Reference proteome</keyword>
<gene>
    <name evidence="1" type="ORF">ADL12_06530</name>
</gene>
<evidence type="ECO:0000313" key="2">
    <source>
        <dbReference type="Proteomes" id="UP000053923"/>
    </source>
</evidence>
<proteinExistence type="predicted"/>
<dbReference type="AlphaFoldDB" id="A0A0X3VHN1"/>
<dbReference type="Proteomes" id="UP000053923">
    <property type="component" value="Unassembled WGS sequence"/>
</dbReference>